<reference evidence="1 2" key="1">
    <citation type="submission" date="2023-04" db="EMBL/GenBank/DDBJ databases">
        <title>Forest soil microbial communities from Buena Vista Peninsula, Colon Province, Panama.</title>
        <authorList>
            <person name="Bouskill N."/>
        </authorList>
    </citation>
    <scope>NUCLEOTIDE SEQUENCE [LARGE SCALE GENOMIC DNA]</scope>
    <source>
        <strain evidence="1 2">CFH S0262</strain>
    </source>
</reference>
<gene>
    <name evidence="1" type="ORF">M2280_005871</name>
</gene>
<comment type="caution">
    <text evidence="1">The sequence shown here is derived from an EMBL/GenBank/DDBJ whole genome shotgun (WGS) entry which is preliminary data.</text>
</comment>
<accession>A0ABT6MJZ6</accession>
<protein>
    <recommendedName>
        <fullName evidence="3">DUF3291 domain-containing protein</fullName>
    </recommendedName>
</protein>
<proteinExistence type="predicted"/>
<keyword evidence="2" id="KW-1185">Reference proteome</keyword>
<dbReference type="EMBL" id="JARXVC010000024">
    <property type="protein sequence ID" value="MDH6284610.1"/>
    <property type="molecule type" value="Genomic_DNA"/>
</dbReference>
<sequence length="119" mass="13450">MTAPIRMTMHSGEFRRSAAWPVGQQVKDLAEAGWYASDNGFEWPPVNEAFVHVWTLDAWRLLTDPERVVEVTYNQMTGRDWATASAESKAQWRAAESIERARIARLPHWRTALAAPAAA</sequence>
<name>A0ABT6MJZ6_9NOCA</name>
<evidence type="ECO:0008006" key="3">
    <source>
        <dbReference type="Google" id="ProtNLM"/>
    </source>
</evidence>
<dbReference type="Proteomes" id="UP001160334">
    <property type="component" value="Unassembled WGS sequence"/>
</dbReference>
<evidence type="ECO:0000313" key="2">
    <source>
        <dbReference type="Proteomes" id="UP001160334"/>
    </source>
</evidence>
<dbReference type="RefSeq" id="WP_280763824.1">
    <property type="nucleotide sequence ID" value="NZ_JARXVC010000024.1"/>
</dbReference>
<organism evidence="1 2">
    <name type="scientific">Prescottella agglutinans</name>
    <dbReference type="NCBI Taxonomy" id="1644129"/>
    <lineage>
        <taxon>Bacteria</taxon>
        <taxon>Bacillati</taxon>
        <taxon>Actinomycetota</taxon>
        <taxon>Actinomycetes</taxon>
        <taxon>Mycobacteriales</taxon>
        <taxon>Nocardiaceae</taxon>
        <taxon>Prescottella</taxon>
    </lineage>
</organism>
<evidence type="ECO:0000313" key="1">
    <source>
        <dbReference type="EMBL" id="MDH6284610.1"/>
    </source>
</evidence>